<dbReference type="InterPro" id="IPR013766">
    <property type="entry name" value="Thioredoxin_domain"/>
</dbReference>
<evidence type="ECO:0000256" key="4">
    <source>
        <dbReference type="ARBA" id="ARBA00013021"/>
    </source>
</evidence>
<dbReference type="GO" id="GO:0102039">
    <property type="term" value="F:NADH-dependent peroxiredoxin activity"/>
    <property type="evidence" value="ECO:0007669"/>
    <property type="project" value="UniProtKB-EC"/>
</dbReference>
<evidence type="ECO:0000256" key="2">
    <source>
        <dbReference type="ARBA" id="ARBA00009796"/>
    </source>
</evidence>
<dbReference type="eggNOG" id="COG0450">
    <property type="taxonomic scope" value="Bacteria"/>
</dbReference>
<dbReference type="EC" id="1.11.1.26" evidence="4"/>
<dbReference type="Proteomes" id="UP000001700">
    <property type="component" value="Chromosome"/>
</dbReference>
<evidence type="ECO:0000256" key="1">
    <source>
        <dbReference type="ARBA" id="ARBA00004496"/>
    </source>
</evidence>
<dbReference type="STRING" id="515618.RIEPE_0238"/>
<keyword evidence="8" id="KW-0049">Antioxidant</keyword>
<dbReference type="GO" id="GO:0006979">
    <property type="term" value="P:response to oxidative stress"/>
    <property type="evidence" value="ECO:0007669"/>
    <property type="project" value="TreeGrafter"/>
</dbReference>
<dbReference type="PANTHER" id="PTHR10681">
    <property type="entry name" value="THIOREDOXIN PEROXIDASE"/>
    <property type="match status" value="1"/>
</dbReference>
<keyword evidence="10" id="KW-1015">Disulfide bond</keyword>
<gene>
    <name evidence="17" type="ordered locus">RIEPE_0238</name>
</gene>
<feature type="domain" description="Thioredoxin" evidence="16">
    <location>
        <begin position="2"/>
        <end position="166"/>
    </location>
</feature>
<evidence type="ECO:0000313" key="18">
    <source>
        <dbReference type="Proteomes" id="UP000001700"/>
    </source>
</evidence>
<dbReference type="GO" id="GO:0008379">
    <property type="term" value="F:thioredoxin peroxidase activity"/>
    <property type="evidence" value="ECO:0007669"/>
    <property type="project" value="TreeGrafter"/>
</dbReference>
<dbReference type="InterPro" id="IPR024706">
    <property type="entry name" value="Peroxiredoxin_AhpC-typ"/>
</dbReference>
<feature type="active site" description="Cysteine sulfenic acid (-SOH) intermediate; for peroxidase activity" evidence="15">
    <location>
        <position position="47"/>
    </location>
</feature>
<organism evidence="17 18">
    <name type="scientific">Riesia pediculicola (strain USDA)</name>
    <dbReference type="NCBI Taxonomy" id="515618"/>
    <lineage>
        <taxon>Bacteria</taxon>
        <taxon>Pseudomonadati</taxon>
        <taxon>Pseudomonadota</taxon>
        <taxon>Gammaproteobacteria</taxon>
        <taxon>Enterobacterales</taxon>
        <taxon>Enterobacteriaceae</taxon>
        <taxon>Candidatus Riesia</taxon>
    </lineage>
</organism>
<keyword evidence="7 17" id="KW-0575">Peroxidase</keyword>
<dbReference type="GO" id="GO:0033554">
    <property type="term" value="P:cellular response to stress"/>
    <property type="evidence" value="ECO:0007669"/>
    <property type="project" value="TreeGrafter"/>
</dbReference>
<dbReference type="InterPro" id="IPR000866">
    <property type="entry name" value="AhpC/TSA"/>
</dbReference>
<protein>
    <recommendedName>
        <fullName evidence="5">Alkyl hydroperoxide reductase C</fullName>
        <ecNumber evidence="4">1.11.1.26</ecNumber>
    </recommendedName>
    <alternativeName>
        <fullName evidence="12">Alkyl hydroperoxide reductase protein C22</fullName>
    </alternativeName>
    <alternativeName>
        <fullName evidence="13">Peroxiredoxin</fullName>
    </alternativeName>
</protein>
<dbReference type="HOGENOM" id="CLU_042529_21_3_6"/>
<dbReference type="EMBL" id="CP001085">
    <property type="protein sequence ID" value="ADD79659.1"/>
    <property type="molecule type" value="Genomic_DNA"/>
</dbReference>
<dbReference type="InterPro" id="IPR036249">
    <property type="entry name" value="Thioredoxin-like_sf"/>
</dbReference>
<evidence type="ECO:0000256" key="13">
    <source>
        <dbReference type="ARBA" id="ARBA00032077"/>
    </source>
</evidence>
<evidence type="ECO:0000259" key="16">
    <source>
        <dbReference type="PROSITE" id="PS51352"/>
    </source>
</evidence>
<comment type="subcellular location">
    <subcellularLocation>
        <location evidence="1">Cytoplasm</location>
    </subcellularLocation>
</comment>
<dbReference type="GO" id="GO:0005829">
    <property type="term" value="C:cytosol"/>
    <property type="evidence" value="ECO:0007669"/>
    <property type="project" value="TreeGrafter"/>
</dbReference>
<dbReference type="PANTHER" id="PTHR10681:SF121">
    <property type="entry name" value="ALKYL HYDROPEROXIDE REDUCTASE C"/>
    <property type="match status" value="1"/>
</dbReference>
<evidence type="ECO:0000256" key="11">
    <source>
        <dbReference type="ARBA" id="ARBA00023284"/>
    </source>
</evidence>
<evidence type="ECO:0000313" key="17">
    <source>
        <dbReference type="EMBL" id="ADD79659.1"/>
    </source>
</evidence>
<dbReference type="CDD" id="cd03015">
    <property type="entry name" value="PRX_Typ2cys"/>
    <property type="match status" value="1"/>
</dbReference>
<dbReference type="PROSITE" id="PS51352">
    <property type="entry name" value="THIOREDOXIN_2"/>
    <property type="match status" value="1"/>
</dbReference>
<comment type="catalytic activity">
    <reaction evidence="14">
        <text>a hydroperoxide + NADH + H(+) = an alcohol + NAD(+) + H2O</text>
        <dbReference type="Rhea" id="RHEA:62628"/>
        <dbReference type="ChEBI" id="CHEBI:15377"/>
        <dbReference type="ChEBI" id="CHEBI:15378"/>
        <dbReference type="ChEBI" id="CHEBI:30879"/>
        <dbReference type="ChEBI" id="CHEBI:35924"/>
        <dbReference type="ChEBI" id="CHEBI:57540"/>
        <dbReference type="ChEBI" id="CHEBI:57945"/>
        <dbReference type="EC" id="1.11.1.26"/>
    </reaction>
</comment>
<dbReference type="RefSeq" id="WP_013087646.1">
    <property type="nucleotide sequence ID" value="NC_014109.1"/>
</dbReference>
<evidence type="ECO:0000256" key="15">
    <source>
        <dbReference type="PIRSR" id="PIRSR000239-1"/>
    </source>
</evidence>
<dbReference type="GO" id="GO:0042744">
    <property type="term" value="P:hydrogen peroxide catabolic process"/>
    <property type="evidence" value="ECO:0007669"/>
    <property type="project" value="TreeGrafter"/>
</dbReference>
<dbReference type="Gene3D" id="3.40.30.10">
    <property type="entry name" value="Glutaredoxin"/>
    <property type="match status" value="1"/>
</dbReference>
<dbReference type="AlphaFoldDB" id="D4G841"/>
<evidence type="ECO:0000256" key="7">
    <source>
        <dbReference type="ARBA" id="ARBA00022559"/>
    </source>
</evidence>
<comment type="subunit">
    <text evidence="3">Homodimer; disulfide-linked, upon oxidation. 5 homodimers assemble to form a ring-like decamer.</text>
</comment>
<dbReference type="InterPro" id="IPR050217">
    <property type="entry name" value="Peroxiredoxin"/>
</dbReference>
<dbReference type="SUPFAM" id="SSF52833">
    <property type="entry name" value="Thioredoxin-like"/>
    <property type="match status" value="1"/>
</dbReference>
<accession>D4G841</accession>
<evidence type="ECO:0000256" key="10">
    <source>
        <dbReference type="ARBA" id="ARBA00023157"/>
    </source>
</evidence>
<evidence type="ECO:0000256" key="5">
    <source>
        <dbReference type="ARBA" id="ARBA00017462"/>
    </source>
</evidence>
<keyword evidence="6" id="KW-0963">Cytoplasm</keyword>
<name>D4G841_RIEPU</name>
<keyword evidence="18" id="KW-1185">Reference proteome</keyword>
<evidence type="ECO:0000256" key="8">
    <source>
        <dbReference type="ARBA" id="ARBA00022862"/>
    </source>
</evidence>
<dbReference type="KEGG" id="rip:RIEPE_0238"/>
<proteinExistence type="inferred from homology"/>
<evidence type="ECO:0000256" key="14">
    <source>
        <dbReference type="ARBA" id="ARBA00047572"/>
    </source>
</evidence>
<dbReference type="OrthoDB" id="9812811at2"/>
<evidence type="ECO:0000256" key="3">
    <source>
        <dbReference type="ARBA" id="ARBA00011654"/>
    </source>
</evidence>
<dbReference type="GO" id="GO:0045454">
    <property type="term" value="P:cell redox homeostasis"/>
    <property type="evidence" value="ECO:0007669"/>
    <property type="project" value="TreeGrafter"/>
</dbReference>
<evidence type="ECO:0000256" key="9">
    <source>
        <dbReference type="ARBA" id="ARBA00023002"/>
    </source>
</evidence>
<evidence type="ECO:0000256" key="12">
    <source>
        <dbReference type="ARBA" id="ARBA00031809"/>
    </source>
</evidence>
<dbReference type="PIRSF" id="PIRSF000239">
    <property type="entry name" value="AHPC"/>
    <property type="match status" value="1"/>
</dbReference>
<sequence length="196" mass="22772">MSLINTKVKPFKSLAFKDKNFVSISEKEIQGKWNVFFFYPANFTFVCPTELKDLSDHYEDFKKIKTEIYSVSTDTHFSHKVWHDISNTIKSVQYYMISDSSWELTKNFEVMRYSEDDNGNLKESGFSLRATFIIDPDNIIRSIEVISDGVGRNSQELLRKVQALQYIRKNSGEVCPARWEKGRSTLKTKINLVGNL</sequence>
<reference evidence="17" key="1">
    <citation type="submission" date="2008-05" db="EMBL/GenBank/DDBJ databases">
        <title>Genome sequence of Riesia pediculicola USDA.</title>
        <authorList>
            <person name="Kirkness E.F."/>
        </authorList>
    </citation>
    <scope>NUCLEOTIDE SEQUENCE [LARGE SCALE GENOMIC DNA]</scope>
    <source>
        <strain evidence="17">USDA</strain>
    </source>
</reference>
<comment type="similarity">
    <text evidence="2">Belongs to the peroxiredoxin family. AhpC/Prx1 subfamily.</text>
</comment>
<keyword evidence="11" id="KW-0676">Redox-active center</keyword>
<dbReference type="Pfam" id="PF00578">
    <property type="entry name" value="AhpC-TSA"/>
    <property type="match status" value="1"/>
</dbReference>
<keyword evidence="9 17" id="KW-0560">Oxidoreductase</keyword>
<dbReference type="FunFam" id="3.40.30.10:FF:000002">
    <property type="entry name" value="Alkyl hydroperoxide reductase C"/>
    <property type="match status" value="1"/>
</dbReference>
<evidence type="ECO:0000256" key="6">
    <source>
        <dbReference type="ARBA" id="ARBA00022490"/>
    </source>
</evidence>